<dbReference type="KEGG" id="cci:CC1G_06709"/>
<protein>
    <recommendedName>
        <fullName evidence="3">F-box domain-containing protein</fullName>
    </recommendedName>
</protein>
<organism evidence="1 2">
    <name type="scientific">Coprinopsis cinerea (strain Okayama-7 / 130 / ATCC MYA-4618 / FGSC 9003)</name>
    <name type="common">Inky cap fungus</name>
    <name type="synonym">Hormographiella aspergillata</name>
    <dbReference type="NCBI Taxonomy" id="240176"/>
    <lineage>
        <taxon>Eukaryota</taxon>
        <taxon>Fungi</taxon>
        <taxon>Dikarya</taxon>
        <taxon>Basidiomycota</taxon>
        <taxon>Agaricomycotina</taxon>
        <taxon>Agaricomycetes</taxon>
        <taxon>Agaricomycetidae</taxon>
        <taxon>Agaricales</taxon>
        <taxon>Agaricineae</taxon>
        <taxon>Psathyrellaceae</taxon>
        <taxon>Coprinopsis</taxon>
    </lineage>
</organism>
<evidence type="ECO:0000313" key="2">
    <source>
        <dbReference type="Proteomes" id="UP000001861"/>
    </source>
</evidence>
<evidence type="ECO:0000313" key="1">
    <source>
        <dbReference type="EMBL" id="EAU82399.2"/>
    </source>
</evidence>
<dbReference type="AlphaFoldDB" id="A8P839"/>
<keyword evidence="2" id="KW-1185">Reference proteome</keyword>
<sequence>MSKSLAHLPVELIGIIASLTANGDYIARNRTLAACRLVCKRFASEFRPFIFEVLRVNTLPFQKNPVSLVQKKHKLLSQYPQFAPLVKKVVIAISVTHPVVEVDAFSSLLDKLDSVSSVFLGPPLPSEYIRYGRLPAPLRQSLLRLCTAPSIRSLAFDCIFELPTTLFTHSPNLTCLTFCGSTVFQMVNVSQSPVVGTQGCSLHLTTKSDIPQDVASLPIFGKIAKLTGTATQHTVGTFQRLIRASCSSGVLTELDLNFLDHGLFGFERLPIDFSGVKQFTHLRLTFSGAAALLNFATILGVINDTVASLSRAGATSLTSVTIALDYTKSEDEFANELKTTAELWKKLNTALSNSKDFPKLSSVKLDFVMDIFLVAFILRSSGQCQLLLFTIGNVDP</sequence>
<dbReference type="InParanoid" id="A8P839"/>
<dbReference type="HOGENOM" id="CLU_696418_0_0_1"/>
<name>A8P839_COPC7</name>
<dbReference type="EMBL" id="AACS02000005">
    <property type="protein sequence ID" value="EAU82399.2"/>
    <property type="molecule type" value="Genomic_DNA"/>
</dbReference>
<dbReference type="Proteomes" id="UP000001861">
    <property type="component" value="Unassembled WGS sequence"/>
</dbReference>
<dbReference type="GeneID" id="6016112"/>
<gene>
    <name evidence="1" type="ORF">CC1G_06709</name>
</gene>
<accession>A8P839</accession>
<evidence type="ECO:0008006" key="3">
    <source>
        <dbReference type="Google" id="ProtNLM"/>
    </source>
</evidence>
<proteinExistence type="predicted"/>
<comment type="caution">
    <text evidence="1">The sequence shown here is derived from an EMBL/GenBank/DDBJ whole genome shotgun (WGS) entry which is preliminary data.</text>
</comment>
<dbReference type="VEuPathDB" id="FungiDB:CC1G_06709"/>
<dbReference type="RefSeq" id="XP_001839496.2">
    <property type="nucleotide sequence ID" value="XM_001839444.2"/>
</dbReference>
<reference evidence="1 2" key="1">
    <citation type="journal article" date="2010" name="Proc. Natl. Acad. Sci. U.S.A.">
        <title>Insights into evolution of multicellular fungi from the assembled chromosomes of the mushroom Coprinopsis cinerea (Coprinus cinereus).</title>
        <authorList>
            <person name="Stajich J.E."/>
            <person name="Wilke S.K."/>
            <person name="Ahren D."/>
            <person name="Au C.H."/>
            <person name="Birren B.W."/>
            <person name="Borodovsky M."/>
            <person name="Burns C."/>
            <person name="Canback B."/>
            <person name="Casselton L.A."/>
            <person name="Cheng C.K."/>
            <person name="Deng J."/>
            <person name="Dietrich F.S."/>
            <person name="Fargo D.C."/>
            <person name="Farman M.L."/>
            <person name="Gathman A.C."/>
            <person name="Goldberg J."/>
            <person name="Guigo R."/>
            <person name="Hoegger P.J."/>
            <person name="Hooker J.B."/>
            <person name="Huggins A."/>
            <person name="James T.Y."/>
            <person name="Kamada T."/>
            <person name="Kilaru S."/>
            <person name="Kodira C."/>
            <person name="Kues U."/>
            <person name="Kupfer D."/>
            <person name="Kwan H.S."/>
            <person name="Lomsadze A."/>
            <person name="Li W."/>
            <person name="Lilly W.W."/>
            <person name="Ma L.J."/>
            <person name="Mackey A.J."/>
            <person name="Manning G."/>
            <person name="Martin F."/>
            <person name="Muraguchi H."/>
            <person name="Natvig D.O."/>
            <person name="Palmerini H."/>
            <person name="Ramesh M.A."/>
            <person name="Rehmeyer C.J."/>
            <person name="Roe B.A."/>
            <person name="Shenoy N."/>
            <person name="Stanke M."/>
            <person name="Ter-Hovhannisyan V."/>
            <person name="Tunlid A."/>
            <person name="Velagapudi R."/>
            <person name="Vision T.J."/>
            <person name="Zeng Q."/>
            <person name="Zolan M.E."/>
            <person name="Pukkila P.J."/>
        </authorList>
    </citation>
    <scope>NUCLEOTIDE SEQUENCE [LARGE SCALE GENOMIC DNA]</scope>
    <source>
        <strain evidence="2">Okayama-7 / 130 / ATCC MYA-4618 / FGSC 9003</strain>
    </source>
</reference>